<organism evidence="1 2">
    <name type="scientific">Brevundimonas bullata</name>
    <dbReference type="NCBI Taxonomy" id="13160"/>
    <lineage>
        <taxon>Bacteria</taxon>
        <taxon>Pseudomonadati</taxon>
        <taxon>Pseudomonadota</taxon>
        <taxon>Alphaproteobacteria</taxon>
        <taxon>Caulobacterales</taxon>
        <taxon>Caulobacteraceae</taxon>
        <taxon>Brevundimonas</taxon>
    </lineage>
</organism>
<proteinExistence type="predicted"/>
<dbReference type="AlphaFoldDB" id="A0A7W7ITJ1"/>
<reference evidence="1 2" key="1">
    <citation type="submission" date="2020-08" db="EMBL/GenBank/DDBJ databases">
        <title>Functional genomics of gut bacteria from endangered species of beetles.</title>
        <authorList>
            <person name="Carlos-Shanley C."/>
        </authorList>
    </citation>
    <scope>NUCLEOTIDE SEQUENCE [LARGE SCALE GENOMIC DNA]</scope>
    <source>
        <strain evidence="1 2">S00123</strain>
    </source>
</reference>
<comment type="caution">
    <text evidence="1">The sequence shown here is derived from an EMBL/GenBank/DDBJ whole genome shotgun (WGS) entry which is preliminary data.</text>
</comment>
<accession>A0A7W7ITJ1</accession>
<dbReference type="RefSeq" id="WP_184273454.1">
    <property type="nucleotide sequence ID" value="NZ_JACHKY010000007.1"/>
</dbReference>
<gene>
    <name evidence="1" type="ORF">HNP32_003455</name>
</gene>
<name>A0A7W7ITJ1_9CAUL</name>
<keyword evidence="2" id="KW-1185">Reference proteome</keyword>
<dbReference type="EMBL" id="JACHKY010000007">
    <property type="protein sequence ID" value="MBB4799695.1"/>
    <property type="molecule type" value="Genomic_DNA"/>
</dbReference>
<sequence>MTVSYWAEAGTIRSIAGTTLTPSKAAAMRDFYLADIAAVERKPLDPEVITFIQERDLRCANELRAALAALQAPQEIAA</sequence>
<protein>
    <submittedName>
        <fullName evidence="1">Uncharacterized protein</fullName>
    </submittedName>
</protein>
<evidence type="ECO:0000313" key="1">
    <source>
        <dbReference type="EMBL" id="MBB4799695.1"/>
    </source>
</evidence>
<dbReference type="Proteomes" id="UP000539957">
    <property type="component" value="Unassembled WGS sequence"/>
</dbReference>
<evidence type="ECO:0000313" key="2">
    <source>
        <dbReference type="Proteomes" id="UP000539957"/>
    </source>
</evidence>